<organism evidence="14">
    <name type="scientific">Culicoides sonorensis</name>
    <name type="common">Biting midge</name>
    <dbReference type="NCBI Taxonomy" id="179676"/>
    <lineage>
        <taxon>Eukaryota</taxon>
        <taxon>Metazoa</taxon>
        <taxon>Ecdysozoa</taxon>
        <taxon>Arthropoda</taxon>
        <taxon>Hexapoda</taxon>
        <taxon>Insecta</taxon>
        <taxon>Pterygota</taxon>
        <taxon>Neoptera</taxon>
        <taxon>Endopterygota</taxon>
        <taxon>Diptera</taxon>
        <taxon>Nematocera</taxon>
        <taxon>Chironomoidea</taxon>
        <taxon>Ceratopogonidae</taxon>
        <taxon>Ceratopogoninae</taxon>
        <taxon>Culicoides</taxon>
        <taxon>Monoculicoides</taxon>
    </lineage>
</organism>
<dbReference type="VEuPathDB" id="VectorBase:CSON010032"/>
<evidence type="ECO:0000256" key="4">
    <source>
        <dbReference type="ARBA" id="ARBA00022643"/>
    </source>
</evidence>
<evidence type="ECO:0000256" key="3">
    <source>
        <dbReference type="ARBA" id="ARBA00022630"/>
    </source>
</evidence>
<evidence type="ECO:0000313" key="15">
    <source>
        <dbReference type="EMBL" id="SSX35454.1"/>
    </source>
</evidence>
<sequence length="220" mass="25501">MSQNKSTKNAKIESTLAVFQEALQRYRLEEIFLSFNGGKDCTVLLDLLVKYLKSNALDHKKILYIYVQPENPFEEIEEFVTACELQYDIVMQVYRGNLKVTLEKVCRDSPELKSCILGSRRTDPYCANMTPFQETDKGWPKLMRISPLLEWTCDDIWDYLLQNQVPYCKLYDCGYTSIGDKSNTIPNPYLKFVDAKTGEIRYKPAYELKNGDAIERAGRL</sequence>
<keyword evidence="9" id="KW-0067">ATP-binding</keyword>
<evidence type="ECO:0000313" key="14">
    <source>
        <dbReference type="EMBL" id="SSX16127.1"/>
    </source>
</evidence>
<dbReference type="OMA" id="INPMLEW"/>
<evidence type="ECO:0000256" key="12">
    <source>
        <dbReference type="ARBA" id="ARBA00049494"/>
    </source>
</evidence>
<protein>
    <recommendedName>
        <fullName evidence="2">FAD synthase</fullName>
        <ecNumber evidence="2">2.7.7.2</ecNumber>
    </recommendedName>
    <alternativeName>
        <fullName evidence="10">FAD pyrophosphorylase</fullName>
    </alternativeName>
    <alternativeName>
        <fullName evidence="11">FMN adenylyltransferase</fullName>
    </alternativeName>
</protein>
<comment type="catalytic activity">
    <reaction evidence="12">
        <text>FMN + ATP + H(+) = FAD + diphosphate</text>
        <dbReference type="Rhea" id="RHEA:17237"/>
        <dbReference type="ChEBI" id="CHEBI:15378"/>
        <dbReference type="ChEBI" id="CHEBI:30616"/>
        <dbReference type="ChEBI" id="CHEBI:33019"/>
        <dbReference type="ChEBI" id="CHEBI:57692"/>
        <dbReference type="ChEBI" id="CHEBI:58210"/>
        <dbReference type="EC" id="2.7.7.2"/>
    </reaction>
</comment>
<dbReference type="Gene3D" id="3.40.50.620">
    <property type="entry name" value="HUPs"/>
    <property type="match status" value="1"/>
</dbReference>
<feature type="domain" description="Phosphoadenosine phosphosulphate reductase" evidence="13">
    <location>
        <begin position="31"/>
        <end position="99"/>
    </location>
</feature>
<reference evidence="15" key="2">
    <citation type="submission" date="2018-07" db="EMBL/GenBank/DDBJ databases">
        <authorList>
            <person name="Quirk P.G."/>
            <person name="Krulwich T.A."/>
        </authorList>
    </citation>
    <scope>NUCLEOTIDE SEQUENCE</scope>
</reference>
<accession>A0A336LH97</accession>
<evidence type="ECO:0000256" key="6">
    <source>
        <dbReference type="ARBA" id="ARBA00022695"/>
    </source>
</evidence>
<keyword evidence="7" id="KW-0547">Nucleotide-binding</keyword>
<dbReference type="GO" id="GO:0003919">
    <property type="term" value="F:FMN adenylyltransferase activity"/>
    <property type="evidence" value="ECO:0007669"/>
    <property type="project" value="UniProtKB-EC"/>
</dbReference>
<evidence type="ECO:0000256" key="1">
    <source>
        <dbReference type="ARBA" id="ARBA00004726"/>
    </source>
</evidence>
<dbReference type="InterPro" id="IPR002500">
    <property type="entry name" value="PAPS_reduct_dom"/>
</dbReference>
<evidence type="ECO:0000256" key="7">
    <source>
        <dbReference type="ARBA" id="ARBA00022741"/>
    </source>
</evidence>
<evidence type="ECO:0000256" key="8">
    <source>
        <dbReference type="ARBA" id="ARBA00022827"/>
    </source>
</evidence>
<dbReference type="EC" id="2.7.7.2" evidence="2"/>
<dbReference type="InterPro" id="IPR014729">
    <property type="entry name" value="Rossmann-like_a/b/a_fold"/>
</dbReference>
<evidence type="ECO:0000256" key="9">
    <source>
        <dbReference type="ARBA" id="ARBA00022840"/>
    </source>
</evidence>
<dbReference type="SUPFAM" id="SSF52402">
    <property type="entry name" value="Adenine nucleotide alpha hydrolases-like"/>
    <property type="match status" value="1"/>
</dbReference>
<dbReference type="Pfam" id="PF01507">
    <property type="entry name" value="PAPS_reduct"/>
    <property type="match status" value="2"/>
</dbReference>
<name>A0A336LH97_CULSO</name>
<evidence type="ECO:0000256" key="5">
    <source>
        <dbReference type="ARBA" id="ARBA00022679"/>
    </source>
</evidence>
<dbReference type="GO" id="GO:0005524">
    <property type="term" value="F:ATP binding"/>
    <property type="evidence" value="ECO:0007669"/>
    <property type="project" value="UniProtKB-KW"/>
</dbReference>
<keyword evidence="8" id="KW-0274">FAD</keyword>
<evidence type="ECO:0000256" key="11">
    <source>
        <dbReference type="ARBA" id="ARBA00031871"/>
    </source>
</evidence>
<dbReference type="AlphaFoldDB" id="A0A336LH97"/>
<comment type="pathway">
    <text evidence="1">Cofactor biosynthesis; FAD biosynthesis; FAD from FMN: step 1/1.</text>
</comment>
<evidence type="ECO:0000256" key="10">
    <source>
        <dbReference type="ARBA" id="ARBA00031145"/>
    </source>
</evidence>
<keyword evidence="3" id="KW-0285">Flavoprotein</keyword>
<keyword evidence="6" id="KW-0548">Nucleotidyltransferase</keyword>
<dbReference type="PANTHER" id="PTHR23293:SF9">
    <property type="entry name" value="FAD SYNTHASE"/>
    <property type="match status" value="1"/>
</dbReference>
<evidence type="ECO:0000259" key="13">
    <source>
        <dbReference type="Pfam" id="PF01507"/>
    </source>
</evidence>
<keyword evidence="5" id="KW-0808">Transferase</keyword>
<gene>
    <name evidence="14" type="primary">CSON010032</name>
</gene>
<evidence type="ECO:0000256" key="2">
    <source>
        <dbReference type="ARBA" id="ARBA00012393"/>
    </source>
</evidence>
<dbReference type="EMBL" id="UFQS01004045">
    <property type="protein sequence ID" value="SSX16127.1"/>
    <property type="molecule type" value="Genomic_DNA"/>
</dbReference>
<dbReference type="EMBL" id="UFQT01004045">
    <property type="protein sequence ID" value="SSX35454.1"/>
    <property type="molecule type" value="Genomic_DNA"/>
</dbReference>
<dbReference type="PANTHER" id="PTHR23293">
    <property type="entry name" value="FAD SYNTHETASE-RELATED FMN ADENYLYLTRANSFERASE"/>
    <property type="match status" value="1"/>
</dbReference>
<dbReference type="GO" id="GO:0006747">
    <property type="term" value="P:FAD biosynthetic process"/>
    <property type="evidence" value="ECO:0007669"/>
    <property type="project" value="TreeGrafter"/>
</dbReference>
<keyword evidence="4" id="KW-0288">FMN</keyword>
<proteinExistence type="predicted"/>
<dbReference type="CDD" id="cd23948">
    <property type="entry name" value="FAD_synthase"/>
    <property type="match status" value="1"/>
</dbReference>
<reference evidence="14" key="1">
    <citation type="submission" date="2018-04" db="EMBL/GenBank/DDBJ databases">
        <authorList>
            <person name="Go L.Y."/>
            <person name="Mitchell J.A."/>
        </authorList>
    </citation>
    <scope>NUCLEOTIDE SEQUENCE</scope>
    <source>
        <tissue evidence="14">Whole organism</tissue>
    </source>
</reference>
<feature type="domain" description="Phosphoadenosine phosphosulphate reductase" evidence="13">
    <location>
        <begin position="114"/>
        <end position="184"/>
    </location>
</feature>